<gene>
    <name evidence="1" type="ORF">EZS26_000740</name>
</gene>
<dbReference type="Proteomes" id="UP000324575">
    <property type="component" value="Unassembled WGS sequence"/>
</dbReference>
<name>A0A5M8P3R1_9BACT</name>
<proteinExistence type="predicted"/>
<dbReference type="Pfam" id="PF09669">
    <property type="entry name" value="Phage_pRha"/>
    <property type="match status" value="1"/>
</dbReference>
<dbReference type="EMBL" id="SNRX01000003">
    <property type="protein sequence ID" value="KAA6303137.1"/>
    <property type="molecule type" value="Genomic_DNA"/>
</dbReference>
<dbReference type="NCBIfam" id="TIGR02681">
    <property type="entry name" value="phage_pRha"/>
    <property type="match status" value="1"/>
</dbReference>
<organism evidence="1 2">
    <name type="scientific">Candidatus Ordinivivax streblomastigis</name>
    <dbReference type="NCBI Taxonomy" id="2540710"/>
    <lineage>
        <taxon>Bacteria</taxon>
        <taxon>Pseudomonadati</taxon>
        <taxon>Bacteroidota</taxon>
        <taxon>Bacteroidia</taxon>
        <taxon>Bacteroidales</taxon>
        <taxon>Candidatus Ordinivivax</taxon>
    </lineage>
</organism>
<sequence>MENLVTIQNGRPMTTSLLVARKFGKEHKHVLRDIENLSCSDPFRQSNFELSSYTSQQNKELPQFVMTKDGFIFLVMGYTGEKASEFKEKYINAFNQMENMLQNGISLRIAAVEENIRRRYLLATEMQGINSQINILMKRHDVIKKEFRKIDLTDFRQLCLFPYYEECKIGSEFPKMRKIS</sequence>
<dbReference type="InterPro" id="IPR014054">
    <property type="entry name" value="Phage_regulatory_Rha"/>
</dbReference>
<reference evidence="1 2" key="1">
    <citation type="submission" date="2019-03" db="EMBL/GenBank/DDBJ databases">
        <title>Single cell metagenomics reveals metabolic interactions within the superorganism composed of flagellate Streblomastix strix and complex community of Bacteroidetes bacteria on its surface.</title>
        <authorList>
            <person name="Treitli S.C."/>
            <person name="Kolisko M."/>
            <person name="Husnik F."/>
            <person name="Keeling P."/>
            <person name="Hampl V."/>
        </authorList>
    </citation>
    <scope>NUCLEOTIDE SEQUENCE [LARGE SCALE GENOMIC DNA]</scope>
    <source>
        <strain evidence="1">St1</strain>
    </source>
</reference>
<evidence type="ECO:0000313" key="1">
    <source>
        <dbReference type="EMBL" id="KAA6303137.1"/>
    </source>
</evidence>
<dbReference type="AlphaFoldDB" id="A0A5M8P3R1"/>
<protein>
    <recommendedName>
        <fullName evidence="3">Rha family transcriptional regulator</fullName>
    </recommendedName>
</protein>
<evidence type="ECO:0000313" key="2">
    <source>
        <dbReference type="Proteomes" id="UP000324575"/>
    </source>
</evidence>
<comment type="caution">
    <text evidence="1">The sequence shown here is derived from an EMBL/GenBank/DDBJ whole genome shotgun (WGS) entry which is preliminary data.</text>
</comment>
<evidence type="ECO:0008006" key="3">
    <source>
        <dbReference type="Google" id="ProtNLM"/>
    </source>
</evidence>
<accession>A0A5M8P3R1</accession>